<feature type="non-terminal residue" evidence="1">
    <location>
        <position position="1"/>
    </location>
</feature>
<proteinExistence type="predicted"/>
<dbReference type="AlphaFoldDB" id="A0A8S2VW44"/>
<name>A0A8S2VW44_9BILA</name>
<accession>A0A8S2VW44</accession>
<reference evidence="1" key="1">
    <citation type="submission" date="2021-02" db="EMBL/GenBank/DDBJ databases">
        <authorList>
            <person name="Nowell W R."/>
        </authorList>
    </citation>
    <scope>NUCLEOTIDE SEQUENCE</scope>
</reference>
<sequence length="74" mass="8393">GFERNETFNTVHDDADEIREVTADSASISIDDDPLNNLEFLLAYAIGCSERISANEFVKLDEDIPVFDKWNNVK</sequence>
<dbReference type="EMBL" id="CAJOBH010059852">
    <property type="protein sequence ID" value="CAF4419413.1"/>
    <property type="molecule type" value="Genomic_DNA"/>
</dbReference>
<evidence type="ECO:0000313" key="1">
    <source>
        <dbReference type="EMBL" id="CAF4419413.1"/>
    </source>
</evidence>
<evidence type="ECO:0000313" key="2">
    <source>
        <dbReference type="Proteomes" id="UP000681967"/>
    </source>
</evidence>
<protein>
    <submittedName>
        <fullName evidence="1">Uncharacterized protein</fullName>
    </submittedName>
</protein>
<comment type="caution">
    <text evidence="1">The sequence shown here is derived from an EMBL/GenBank/DDBJ whole genome shotgun (WGS) entry which is preliminary data.</text>
</comment>
<dbReference type="Proteomes" id="UP000681967">
    <property type="component" value="Unassembled WGS sequence"/>
</dbReference>
<gene>
    <name evidence="1" type="ORF">BYL167_LOCUS32387</name>
</gene>
<organism evidence="1 2">
    <name type="scientific">Rotaria magnacalcarata</name>
    <dbReference type="NCBI Taxonomy" id="392030"/>
    <lineage>
        <taxon>Eukaryota</taxon>
        <taxon>Metazoa</taxon>
        <taxon>Spiralia</taxon>
        <taxon>Gnathifera</taxon>
        <taxon>Rotifera</taxon>
        <taxon>Eurotatoria</taxon>
        <taxon>Bdelloidea</taxon>
        <taxon>Philodinida</taxon>
        <taxon>Philodinidae</taxon>
        <taxon>Rotaria</taxon>
    </lineage>
</organism>